<sequence length="298" mass="31383">MEARNARLDGPWRLLAHQLPVRNKMAVKLFDRVRMTVAAGGAGNLTLGSAVGNAATGYYQTLAAAGAVNGDQFAYVLEEGSAFEWGIGTYIAGTTSFSRSLIKSTTGSLLNVTTAAQMFVTPLARHFPVGPQTIWIPAGAMMPRATSPAGRGKYDSGSNDISLSTMDFDTTTQEYAHFAVAMPKGWDVGTVTFIPYWTNTGGATGQNVVWSLAGRALGNADGINGVFGTAQVSDDAWNGQNWLYIGPESAPIEIGNTPAESDLVVFEVSRVVASDNMAGDAILIGIKLMISFNTGNDA</sequence>
<dbReference type="Proteomes" id="UP001144805">
    <property type="component" value="Unassembled WGS sequence"/>
</dbReference>
<proteinExistence type="predicted"/>
<dbReference type="EMBL" id="JAPKNK010000006">
    <property type="protein sequence ID" value="MCX5570633.1"/>
    <property type="molecule type" value="Genomic_DNA"/>
</dbReference>
<name>A0A9X3ILL0_9HYPH</name>
<dbReference type="RefSeq" id="WP_266339592.1">
    <property type="nucleotide sequence ID" value="NZ_JAPKNK010000006.1"/>
</dbReference>
<reference evidence="1" key="1">
    <citation type="submission" date="2022-11" db="EMBL/GenBank/DDBJ databases">
        <title>Biodiversity and phylogenetic relationships of bacteria.</title>
        <authorList>
            <person name="Machado R.A.R."/>
            <person name="Bhat A."/>
            <person name="Loulou A."/>
            <person name="Kallel S."/>
        </authorList>
    </citation>
    <scope>NUCLEOTIDE SEQUENCE</scope>
    <source>
        <strain evidence="1">K-TC2</strain>
    </source>
</reference>
<evidence type="ECO:0000313" key="1">
    <source>
        <dbReference type="EMBL" id="MCX5570633.1"/>
    </source>
</evidence>
<organism evidence="1 2">
    <name type="scientific">Kaistia nematophila</name>
    <dbReference type="NCBI Taxonomy" id="2994654"/>
    <lineage>
        <taxon>Bacteria</taxon>
        <taxon>Pseudomonadati</taxon>
        <taxon>Pseudomonadota</taxon>
        <taxon>Alphaproteobacteria</taxon>
        <taxon>Hyphomicrobiales</taxon>
        <taxon>Kaistiaceae</taxon>
        <taxon>Kaistia</taxon>
    </lineage>
</organism>
<evidence type="ECO:0000313" key="2">
    <source>
        <dbReference type="Proteomes" id="UP001144805"/>
    </source>
</evidence>
<gene>
    <name evidence="1" type="ORF">OSH07_15595</name>
</gene>
<protein>
    <submittedName>
        <fullName evidence="1">Uncharacterized protein</fullName>
    </submittedName>
</protein>
<dbReference type="AlphaFoldDB" id="A0A9X3ILL0"/>
<accession>A0A9X3ILL0</accession>
<keyword evidence="2" id="KW-1185">Reference proteome</keyword>
<comment type="caution">
    <text evidence="1">The sequence shown here is derived from an EMBL/GenBank/DDBJ whole genome shotgun (WGS) entry which is preliminary data.</text>
</comment>